<evidence type="ECO:0000313" key="1">
    <source>
        <dbReference type="EMBL" id="KAK9951289.1"/>
    </source>
</evidence>
<dbReference type="EMBL" id="JBEDUW010000001">
    <property type="protein sequence ID" value="KAK9951289.1"/>
    <property type="molecule type" value="Genomic_DNA"/>
</dbReference>
<sequence>MATISGMAAMERHRGSYRSFVGFECGETTSMQRGAREHWACGFWAMREARFPWVQRWWNGSTGSRLRRGGLLGAMAGFVERRRAGNSSWVRAVVLGSTVVWRRFWVSKSIGPSRGGTILMAFGSLRDDEARLFDRGVMALLGCHGCP</sequence>
<accession>A0AAW1YS28</accession>
<gene>
    <name evidence="1" type="ORF">M0R45_006744</name>
</gene>
<proteinExistence type="predicted"/>
<name>A0AAW1YS28_RUBAR</name>
<organism evidence="1 2">
    <name type="scientific">Rubus argutus</name>
    <name type="common">Southern blackberry</name>
    <dbReference type="NCBI Taxonomy" id="59490"/>
    <lineage>
        <taxon>Eukaryota</taxon>
        <taxon>Viridiplantae</taxon>
        <taxon>Streptophyta</taxon>
        <taxon>Embryophyta</taxon>
        <taxon>Tracheophyta</taxon>
        <taxon>Spermatophyta</taxon>
        <taxon>Magnoliopsida</taxon>
        <taxon>eudicotyledons</taxon>
        <taxon>Gunneridae</taxon>
        <taxon>Pentapetalae</taxon>
        <taxon>rosids</taxon>
        <taxon>fabids</taxon>
        <taxon>Rosales</taxon>
        <taxon>Rosaceae</taxon>
        <taxon>Rosoideae</taxon>
        <taxon>Rosoideae incertae sedis</taxon>
        <taxon>Rubus</taxon>
    </lineage>
</organism>
<comment type="caution">
    <text evidence="1">The sequence shown here is derived from an EMBL/GenBank/DDBJ whole genome shotgun (WGS) entry which is preliminary data.</text>
</comment>
<dbReference type="AlphaFoldDB" id="A0AAW1YS28"/>
<reference evidence="1 2" key="1">
    <citation type="journal article" date="2023" name="G3 (Bethesda)">
        <title>A chromosome-length genome assembly and annotation of blackberry (Rubus argutus, cv. 'Hillquist').</title>
        <authorList>
            <person name="Bruna T."/>
            <person name="Aryal R."/>
            <person name="Dudchenko O."/>
            <person name="Sargent D.J."/>
            <person name="Mead D."/>
            <person name="Buti M."/>
            <person name="Cavallini A."/>
            <person name="Hytonen T."/>
            <person name="Andres J."/>
            <person name="Pham M."/>
            <person name="Weisz D."/>
            <person name="Mascagni F."/>
            <person name="Usai G."/>
            <person name="Natali L."/>
            <person name="Bassil N."/>
            <person name="Fernandez G.E."/>
            <person name="Lomsadze A."/>
            <person name="Armour M."/>
            <person name="Olukolu B."/>
            <person name="Poorten T."/>
            <person name="Britton C."/>
            <person name="Davik J."/>
            <person name="Ashrafi H."/>
            <person name="Aiden E.L."/>
            <person name="Borodovsky M."/>
            <person name="Worthington M."/>
        </authorList>
    </citation>
    <scope>NUCLEOTIDE SEQUENCE [LARGE SCALE GENOMIC DNA]</scope>
    <source>
        <strain evidence="1">PI 553951</strain>
    </source>
</reference>
<keyword evidence="2" id="KW-1185">Reference proteome</keyword>
<evidence type="ECO:0000313" key="2">
    <source>
        <dbReference type="Proteomes" id="UP001457282"/>
    </source>
</evidence>
<dbReference type="Proteomes" id="UP001457282">
    <property type="component" value="Unassembled WGS sequence"/>
</dbReference>
<protein>
    <submittedName>
        <fullName evidence="1">Uncharacterized protein</fullName>
    </submittedName>
</protein>